<name>A0A9P0GIP2_9CUCU</name>
<evidence type="ECO:0000313" key="2">
    <source>
        <dbReference type="Proteomes" id="UP001153636"/>
    </source>
</evidence>
<dbReference type="AlphaFoldDB" id="A0A9P0GIP2"/>
<dbReference type="Proteomes" id="UP001153636">
    <property type="component" value="Chromosome 5"/>
</dbReference>
<gene>
    <name evidence="1" type="ORF">PSYICH_LOCUS11664</name>
</gene>
<protein>
    <submittedName>
        <fullName evidence="1">Uncharacterized protein</fullName>
    </submittedName>
</protein>
<accession>A0A9P0GIP2</accession>
<reference evidence="1" key="1">
    <citation type="submission" date="2022-01" db="EMBL/GenBank/DDBJ databases">
        <authorList>
            <person name="King R."/>
        </authorList>
    </citation>
    <scope>NUCLEOTIDE SEQUENCE</scope>
</reference>
<evidence type="ECO:0000313" key="1">
    <source>
        <dbReference type="EMBL" id="CAH1111185.1"/>
    </source>
</evidence>
<organism evidence="1 2">
    <name type="scientific">Psylliodes chrysocephalus</name>
    <dbReference type="NCBI Taxonomy" id="3402493"/>
    <lineage>
        <taxon>Eukaryota</taxon>
        <taxon>Metazoa</taxon>
        <taxon>Ecdysozoa</taxon>
        <taxon>Arthropoda</taxon>
        <taxon>Hexapoda</taxon>
        <taxon>Insecta</taxon>
        <taxon>Pterygota</taxon>
        <taxon>Neoptera</taxon>
        <taxon>Endopterygota</taxon>
        <taxon>Coleoptera</taxon>
        <taxon>Polyphaga</taxon>
        <taxon>Cucujiformia</taxon>
        <taxon>Chrysomeloidea</taxon>
        <taxon>Chrysomelidae</taxon>
        <taxon>Galerucinae</taxon>
        <taxon>Alticini</taxon>
        <taxon>Psylliodes</taxon>
    </lineage>
</organism>
<dbReference type="EMBL" id="OV651817">
    <property type="protein sequence ID" value="CAH1111185.1"/>
    <property type="molecule type" value="Genomic_DNA"/>
</dbReference>
<keyword evidence="2" id="KW-1185">Reference proteome</keyword>
<sequence>MHIATNNDVGSTSNSTAVELNRLENKDEYIESDAGNHIFTIQTLDVSPTLPSNIEESVSMTIHQTFVSGEGDVILRANENFSPVVVRKKGRKVIKEETREVPMKKLRNFGEKYITRKGKITKSKKYNALPTCRDRINDTGRRNIFKGFWGIGLYEKRRRNEA</sequence>
<proteinExistence type="predicted"/>